<keyword evidence="2" id="KW-0288">FMN</keyword>
<dbReference type="GO" id="GO:0010181">
    <property type="term" value="F:FMN binding"/>
    <property type="evidence" value="ECO:0007669"/>
    <property type="project" value="InterPro"/>
</dbReference>
<keyword evidence="4" id="KW-0812">Transmembrane</keyword>
<feature type="transmembrane region" description="Helical" evidence="4">
    <location>
        <begin position="12"/>
        <end position="33"/>
    </location>
</feature>
<reference evidence="7 8" key="1">
    <citation type="journal article" date="2013" name="Genome Announc.">
        <title>Draft Genome Sequence of Sphingobium ummariense Strain RL-3, a Hexachlorocyclohexane-Degrading Bacterium.</title>
        <authorList>
            <person name="Kohli P."/>
            <person name="Dua A."/>
            <person name="Sangwan N."/>
            <person name="Oldach P."/>
            <person name="Khurana J.P."/>
            <person name="Lal R."/>
        </authorList>
    </citation>
    <scope>NUCLEOTIDE SEQUENCE [LARGE SCALE GENOMIC DNA]</scope>
    <source>
        <strain evidence="7 8">RL-3</strain>
    </source>
</reference>
<evidence type="ECO:0000256" key="1">
    <source>
        <dbReference type="ARBA" id="ARBA00022630"/>
    </source>
</evidence>
<gene>
    <name evidence="7" type="ORF">M529_10280</name>
</gene>
<accession>T0ITN7</accession>
<proteinExistence type="predicted"/>
<evidence type="ECO:0000256" key="2">
    <source>
        <dbReference type="ARBA" id="ARBA00022643"/>
    </source>
</evidence>
<evidence type="ECO:0008006" key="9">
    <source>
        <dbReference type="Google" id="ProtNLM"/>
    </source>
</evidence>
<dbReference type="STRING" id="1346791.M529_10280"/>
<dbReference type="AlphaFoldDB" id="T0ITN7"/>
<dbReference type="OrthoDB" id="9764248at2"/>
<dbReference type="InterPro" id="IPR039261">
    <property type="entry name" value="FNR_nucleotide-bd"/>
</dbReference>
<evidence type="ECO:0000313" key="7">
    <source>
        <dbReference type="EMBL" id="EQB32180.1"/>
    </source>
</evidence>
<name>T0ITN7_9SPHN</name>
<keyword evidence="3" id="KW-0813">Transport</keyword>
<feature type="domain" description="FAD-binding FR-type" evidence="6">
    <location>
        <begin position="535"/>
        <end position="685"/>
    </location>
</feature>
<dbReference type="Proteomes" id="UP000015523">
    <property type="component" value="Unassembled WGS sequence"/>
</dbReference>
<evidence type="ECO:0000259" key="5">
    <source>
        <dbReference type="PROSITE" id="PS50902"/>
    </source>
</evidence>
<feature type="domain" description="Flavodoxin-like" evidence="5">
    <location>
        <begin position="386"/>
        <end position="522"/>
    </location>
</feature>
<feature type="transmembrane region" description="Helical" evidence="4">
    <location>
        <begin position="190"/>
        <end position="215"/>
    </location>
</feature>
<dbReference type="SUPFAM" id="SSF63380">
    <property type="entry name" value="Riboflavin synthase domain-like"/>
    <property type="match status" value="1"/>
</dbReference>
<keyword evidence="1" id="KW-0285">Flavoprotein</keyword>
<keyword evidence="4" id="KW-0472">Membrane</keyword>
<dbReference type="InterPro" id="IPR017927">
    <property type="entry name" value="FAD-bd_FR_type"/>
</dbReference>
<dbReference type="PROSITE" id="PS50902">
    <property type="entry name" value="FLAVODOXIN_LIKE"/>
    <property type="match status" value="1"/>
</dbReference>
<organism evidence="7 8">
    <name type="scientific">Sphingobium ummariense RL-3</name>
    <dbReference type="NCBI Taxonomy" id="1346791"/>
    <lineage>
        <taxon>Bacteria</taxon>
        <taxon>Pseudomonadati</taxon>
        <taxon>Pseudomonadota</taxon>
        <taxon>Alphaproteobacteria</taxon>
        <taxon>Sphingomonadales</taxon>
        <taxon>Sphingomonadaceae</taxon>
        <taxon>Sphingobium</taxon>
    </lineage>
</organism>
<dbReference type="InterPro" id="IPR017938">
    <property type="entry name" value="Riboflavin_synthase-like_b-brl"/>
</dbReference>
<dbReference type="SUPFAM" id="SSF52343">
    <property type="entry name" value="Ferredoxin reductase-like, C-terminal NADP-linked domain"/>
    <property type="match status" value="1"/>
</dbReference>
<dbReference type="Pfam" id="PF03929">
    <property type="entry name" value="PepSY_TM"/>
    <property type="match status" value="1"/>
</dbReference>
<dbReference type="eggNOG" id="COG3182">
    <property type="taxonomic scope" value="Bacteria"/>
</dbReference>
<dbReference type="PANTHER" id="PTHR34219">
    <property type="entry name" value="IRON-REGULATED INNER MEMBRANE PROTEIN-RELATED"/>
    <property type="match status" value="1"/>
</dbReference>
<protein>
    <recommendedName>
        <fullName evidence="9">Nitric oxide synthase</fullName>
    </recommendedName>
</protein>
<keyword evidence="4" id="KW-1133">Transmembrane helix</keyword>
<dbReference type="CDD" id="cd06200">
    <property type="entry name" value="SiR_like1"/>
    <property type="match status" value="1"/>
</dbReference>
<dbReference type="PATRIC" id="fig|1346791.3.peg.1975"/>
<dbReference type="PRINTS" id="PR00369">
    <property type="entry name" value="FLAVODOXIN"/>
</dbReference>
<dbReference type="InterPro" id="IPR008254">
    <property type="entry name" value="Flavodoxin/NO_synth"/>
</dbReference>
<evidence type="ECO:0000313" key="8">
    <source>
        <dbReference type="Proteomes" id="UP000015523"/>
    </source>
</evidence>
<dbReference type="Gene3D" id="3.40.50.80">
    <property type="entry name" value="Nucleotide-binding domain of ferredoxin-NADP reductase (FNR) module"/>
    <property type="match status" value="1"/>
</dbReference>
<dbReference type="PROSITE" id="PS51384">
    <property type="entry name" value="FAD_FR"/>
    <property type="match status" value="1"/>
</dbReference>
<dbReference type="InterPro" id="IPR029039">
    <property type="entry name" value="Flavoprotein-like_sf"/>
</dbReference>
<dbReference type="SUPFAM" id="SSF52218">
    <property type="entry name" value="Flavoproteins"/>
    <property type="match status" value="1"/>
</dbReference>
<feature type="transmembrane region" description="Helical" evidence="4">
    <location>
        <begin position="141"/>
        <end position="163"/>
    </location>
</feature>
<dbReference type="GO" id="GO:0016491">
    <property type="term" value="F:oxidoreductase activity"/>
    <property type="evidence" value="ECO:0007669"/>
    <property type="project" value="InterPro"/>
</dbReference>
<keyword evidence="8" id="KW-1185">Reference proteome</keyword>
<dbReference type="InterPro" id="IPR001094">
    <property type="entry name" value="Flavdoxin-like"/>
</dbReference>
<dbReference type="eggNOG" id="COG0369">
    <property type="taxonomic scope" value="Bacteria"/>
</dbReference>
<dbReference type="Gene3D" id="3.40.50.360">
    <property type="match status" value="1"/>
</dbReference>
<keyword evidence="3" id="KW-0249">Electron transport</keyword>
<evidence type="ECO:0000256" key="4">
    <source>
        <dbReference type="SAM" id="Phobius"/>
    </source>
</evidence>
<dbReference type="Pfam" id="PF00258">
    <property type="entry name" value="Flavodoxin_1"/>
    <property type="match status" value="1"/>
</dbReference>
<dbReference type="RefSeq" id="WP_021317875.1">
    <property type="nucleotide sequence ID" value="NZ_AUWY01000074.1"/>
</dbReference>
<dbReference type="EMBL" id="AUWY01000074">
    <property type="protein sequence ID" value="EQB32180.1"/>
    <property type="molecule type" value="Genomic_DNA"/>
</dbReference>
<dbReference type="Gene3D" id="2.40.30.10">
    <property type="entry name" value="Translation factors"/>
    <property type="match status" value="1"/>
</dbReference>
<sequence>MTKRVIFQAHWFLGITAGLVLAVMDVTGATMSFEDEIMEALSPSLFFRGVPATPDLSPDALVARVEAQHPGYRFRRIEWEMARDRSHGVRLVKRQGKAVRLDGRVDRATGEWLGEPRGASFFATVEDLHRWLALPGGGSGIGRQITGFAALALIFFSLSGLYLRWPRRAGDWREWLVLDLRKSGRNMWRALHAIVGTWVLAAYLLSATTGLWWSYDWYRRAATYTLTGKAVGKDGDEAPAKAKKSASVSLDRAWANFRKETRDRYAWVAISAPSPGKPVLNLQALPKDARHERQWDRFSYNTRTGERTRRDLYDTRSIGTIVSQSMVEVHRGAFLGIGGRIIIFVSSMTMPLFAITGYLLYLSRRRRQRQARRLAKELKPAGPNDLVIAFASQTGTAELKARDAAIAFADGGASARVVQLHALTPELLAATRRLLLVVSTYGEGEPPDMAKDFARRMLASIDLSHLEFGLLALGDREYRAFCAFGRKVDQWLISCGARPMRDAILIDRNDPLADREWQALLASLGAHEPARAVTPEMSDWTLVQRTTLNPGSAHAPVYHLKLKPPHDDIRWQAGDLAEVQPKLLEEGTGAAVASDQLAKQAFVDAARRDGGRGVAVMASLPHSILPPREYSIASIVEDGTVDLVVRQVRRPDGNLGIGSGWLTAGIKVGGTVAMRVRPNPEFRVEANGAPLILIGNGTGIAGLRSHLRAQAHAGCKGHWLMFGERERAHDAFFDSELQMWLQDETLARLDRAFSRDVECGRYVQHLLAGARSSLDDWFARGATILVCGSLDGMAAGVHSALAEMLGEEILSELAEAGRYRRDVY</sequence>
<dbReference type="InterPro" id="IPR005625">
    <property type="entry name" value="PepSY-ass_TM"/>
</dbReference>
<evidence type="ECO:0000256" key="3">
    <source>
        <dbReference type="ARBA" id="ARBA00022982"/>
    </source>
</evidence>
<comment type="caution">
    <text evidence="7">The sequence shown here is derived from an EMBL/GenBank/DDBJ whole genome shotgun (WGS) entry which is preliminary data.</text>
</comment>
<evidence type="ECO:0000259" key="6">
    <source>
        <dbReference type="PROSITE" id="PS51384"/>
    </source>
</evidence>
<feature type="transmembrane region" description="Helical" evidence="4">
    <location>
        <begin position="341"/>
        <end position="362"/>
    </location>
</feature>
<dbReference type="PANTHER" id="PTHR34219:SF3">
    <property type="entry name" value="BLL7967 PROTEIN"/>
    <property type="match status" value="1"/>
</dbReference>